<dbReference type="HOGENOM" id="CLU_023205_3_2_2"/>
<gene>
    <name evidence="2" type="ordered locus">Mevan_0276</name>
</gene>
<dbReference type="Pfam" id="PF13187">
    <property type="entry name" value="Fer4_9"/>
    <property type="match status" value="1"/>
</dbReference>
<dbReference type="GeneID" id="5324511"/>
<dbReference type="PROSITE" id="PS51379">
    <property type="entry name" value="4FE4S_FER_2"/>
    <property type="match status" value="1"/>
</dbReference>
<evidence type="ECO:0000313" key="2">
    <source>
        <dbReference type="EMBL" id="ABR54185.1"/>
    </source>
</evidence>
<dbReference type="InterPro" id="IPR017896">
    <property type="entry name" value="4Fe4S_Fe-S-bd"/>
</dbReference>
<dbReference type="InterPro" id="IPR053135">
    <property type="entry name" value="AKR2_Oxidoreductase"/>
</dbReference>
<dbReference type="PROSITE" id="PS00198">
    <property type="entry name" value="4FE4S_FER_1"/>
    <property type="match status" value="1"/>
</dbReference>
<dbReference type="InterPro" id="IPR017900">
    <property type="entry name" value="4Fe4S_Fe_S_CS"/>
</dbReference>
<dbReference type="SUPFAM" id="SSF46548">
    <property type="entry name" value="alpha-helical ferredoxin"/>
    <property type="match status" value="1"/>
</dbReference>
<dbReference type="PANTHER" id="PTHR43312">
    <property type="entry name" value="D-THREO-ALDOSE 1-DEHYDROGENASE"/>
    <property type="match status" value="1"/>
</dbReference>
<dbReference type="eggNOG" id="arCOG01624">
    <property type="taxonomic scope" value="Archaea"/>
</dbReference>
<accession>A6UNW3</accession>
<feature type="domain" description="4Fe-4S ferredoxin-type" evidence="1">
    <location>
        <begin position="344"/>
        <end position="372"/>
    </location>
</feature>
<dbReference type="InterPro" id="IPR036812">
    <property type="entry name" value="NAD(P)_OxRdtase_dom_sf"/>
</dbReference>
<dbReference type="PANTHER" id="PTHR43312:SF2">
    <property type="entry name" value="OXIDOREDUCTASE"/>
    <property type="match status" value="1"/>
</dbReference>
<dbReference type="STRING" id="406327.Mevan_0276"/>
<dbReference type="KEGG" id="mvn:Mevan_0276"/>
<dbReference type="OrthoDB" id="28487at2157"/>
<dbReference type="Gene3D" id="3.20.20.100">
    <property type="entry name" value="NADP-dependent oxidoreductase domain"/>
    <property type="match status" value="1"/>
</dbReference>
<dbReference type="GO" id="GO:0016491">
    <property type="term" value="F:oxidoreductase activity"/>
    <property type="evidence" value="ECO:0007669"/>
    <property type="project" value="UniProtKB-ARBA"/>
</dbReference>
<dbReference type="Proteomes" id="UP000001107">
    <property type="component" value="Chromosome"/>
</dbReference>
<dbReference type="RefSeq" id="WP_011972088.1">
    <property type="nucleotide sequence ID" value="NC_009634.1"/>
</dbReference>
<proteinExistence type="predicted"/>
<organism evidence="2 3">
    <name type="scientific">Methanococcus vannielii (strain ATCC 35089 / DSM 1224 / JCM 13029 / OCM 148 / SB)</name>
    <dbReference type="NCBI Taxonomy" id="406327"/>
    <lineage>
        <taxon>Archaea</taxon>
        <taxon>Methanobacteriati</taxon>
        <taxon>Methanobacteriota</taxon>
        <taxon>Methanomada group</taxon>
        <taxon>Methanococci</taxon>
        <taxon>Methanococcales</taxon>
        <taxon>Methanococcaceae</taxon>
        <taxon>Methanococcus</taxon>
    </lineage>
</organism>
<evidence type="ECO:0000259" key="1">
    <source>
        <dbReference type="PROSITE" id="PS51379"/>
    </source>
</evidence>
<keyword evidence="3" id="KW-1185">Reference proteome</keyword>
<dbReference type="CDD" id="cd19096">
    <property type="entry name" value="AKR_Fe-S_oxidoreductase"/>
    <property type="match status" value="1"/>
</dbReference>
<dbReference type="InterPro" id="IPR023210">
    <property type="entry name" value="NADP_OxRdtase_dom"/>
</dbReference>
<name>A6UNW3_METVS</name>
<dbReference type="SUPFAM" id="SSF51430">
    <property type="entry name" value="NAD(P)-linked oxidoreductase"/>
    <property type="match status" value="1"/>
</dbReference>
<reference evidence="2" key="1">
    <citation type="submission" date="2007-06" db="EMBL/GenBank/DDBJ databases">
        <title>Complete sequence of Methanococcus vannielii SB.</title>
        <authorList>
            <consortium name="US DOE Joint Genome Institute"/>
            <person name="Copeland A."/>
            <person name="Lucas S."/>
            <person name="Lapidus A."/>
            <person name="Barry K."/>
            <person name="Glavina del Rio T."/>
            <person name="Dalin E."/>
            <person name="Tice H."/>
            <person name="Pitluck S."/>
            <person name="Chain P."/>
            <person name="Malfatti S."/>
            <person name="Shin M."/>
            <person name="Vergez L."/>
            <person name="Schmutz J."/>
            <person name="Larimer F."/>
            <person name="Land M."/>
            <person name="Hauser L."/>
            <person name="Kyrpides N."/>
            <person name="Anderson I."/>
            <person name="Sieprawska-Lupa M."/>
            <person name="Whitman W.B."/>
            <person name="Richardson P."/>
        </authorList>
    </citation>
    <scope>NUCLEOTIDE SEQUENCE [LARGE SCALE GENOMIC DNA]</scope>
    <source>
        <strain evidence="2">SB</strain>
    </source>
</reference>
<dbReference type="AlphaFoldDB" id="A6UNW3"/>
<evidence type="ECO:0000313" key="3">
    <source>
        <dbReference type="Proteomes" id="UP000001107"/>
    </source>
</evidence>
<dbReference type="Pfam" id="PF00248">
    <property type="entry name" value="Aldo_ket_red"/>
    <property type="match status" value="1"/>
</dbReference>
<protein>
    <submittedName>
        <fullName evidence="2">Aldo/keto reductase</fullName>
    </submittedName>
</protein>
<dbReference type="EMBL" id="CP000742">
    <property type="protein sequence ID" value="ABR54185.1"/>
    <property type="molecule type" value="Genomic_DNA"/>
</dbReference>
<sequence>MLYRTNPKNGDKLSILGFGAMRLPSKEDGGIDEDKAIHMVRYAIDNGVNFVDTAWPYHMGESEPFLARALVNGYREKVKLSTKLPTWAVNGREDMDNFLNAQLEKLNTDRIDYYMVHTLTKASWERIKELGVIEFLDSAKADGRIINAGFSYHGTQEDFAPIVDDYDWDFCLIQYNFLDEKVQAGTDGLKYAASKGLGVFIMEPLRGGNLAGKAPEEVMAIWDEAETKRTTVEWALRWVWNQPEVTCVLSGMTEPEHVEENIRIAENGYPNALTEKELGLVKRVASKYSGMLKINCTGCGYCMPCPAKVNIPACFDTYNKLHMFHEEFLRLQYFAILGDIFWTNEPHFASQCTNCGICIDSCPQNIPIPEMLEKVTAEFEGPDNEAKMAMVKSIFKM</sequence>